<dbReference type="AlphaFoldDB" id="A0A6S6TY23"/>
<sequence length="245" mass="28385">MRYHYIKIILFISMTVLLPAKVSVLNYEATFGIFGKVGTIDNTLRQNDNSYTIETRVSLLGIAKMLLKGQEEHYVSKGHMENGLMVSDFYEMTTLKGNKKKVKTYSFDHQKKLVTKRYRKWKDGKVVKDKTETLKFYAKDDLLTLYFNLNTALYKKNKKYLFKVVGLEKQNGKVYITVPSDKKVKWYKQNLGEGAKLYAKALIHQRNFKKKKGDILLAIGQDGFIQKSVIKDILLYGDAVLNRVK</sequence>
<dbReference type="EMBL" id="CACVAS010000107">
    <property type="protein sequence ID" value="CAA6820096.1"/>
    <property type="molecule type" value="Genomic_DNA"/>
</dbReference>
<name>A0A6S6TY23_9BACT</name>
<evidence type="ECO:0008006" key="2">
    <source>
        <dbReference type="Google" id="ProtNLM"/>
    </source>
</evidence>
<reference evidence="1" key="1">
    <citation type="submission" date="2020-01" db="EMBL/GenBank/DDBJ databases">
        <authorList>
            <person name="Meier V. D."/>
            <person name="Meier V D."/>
        </authorList>
    </citation>
    <scope>NUCLEOTIDE SEQUENCE</scope>
    <source>
        <strain evidence="1">HLG_WM_MAG_01</strain>
    </source>
</reference>
<evidence type="ECO:0000313" key="1">
    <source>
        <dbReference type="EMBL" id="CAA6820096.1"/>
    </source>
</evidence>
<protein>
    <recommendedName>
        <fullName evidence="2">DUF3108 domain-containing protein</fullName>
    </recommendedName>
</protein>
<proteinExistence type="predicted"/>
<dbReference type="Pfam" id="PF11306">
    <property type="entry name" value="DUF3108"/>
    <property type="match status" value="1"/>
</dbReference>
<accession>A0A6S6TY23</accession>
<dbReference type="InterPro" id="IPR021457">
    <property type="entry name" value="DUF3108"/>
</dbReference>
<organism evidence="1">
    <name type="scientific">uncultured Sulfurovum sp</name>
    <dbReference type="NCBI Taxonomy" id="269237"/>
    <lineage>
        <taxon>Bacteria</taxon>
        <taxon>Pseudomonadati</taxon>
        <taxon>Campylobacterota</taxon>
        <taxon>Epsilonproteobacteria</taxon>
        <taxon>Campylobacterales</taxon>
        <taxon>Sulfurovaceae</taxon>
        <taxon>Sulfurovum</taxon>
        <taxon>environmental samples</taxon>
    </lineage>
</organism>
<gene>
    <name evidence="1" type="ORF">HELGO_WM618</name>
</gene>